<proteinExistence type="inferred from homology"/>
<evidence type="ECO:0000256" key="3">
    <source>
        <dbReference type="ARBA" id="ARBA00022989"/>
    </source>
</evidence>
<keyword evidence="8" id="KW-1185">Reference proteome</keyword>
<comment type="similarity">
    <text evidence="5">Belongs to the membrane-bound acyltransferase family. HHAT subfamily.</text>
</comment>
<keyword evidence="2 6" id="KW-0812">Transmembrane</keyword>
<feature type="transmembrane region" description="Helical" evidence="6">
    <location>
        <begin position="167"/>
        <end position="186"/>
    </location>
</feature>
<dbReference type="PANTHER" id="PTHR13285:SF18">
    <property type="entry name" value="PROTEIN-CYSTEINE N-PALMITOYLTRANSFERASE RASP"/>
    <property type="match status" value="1"/>
</dbReference>
<evidence type="ECO:0000256" key="2">
    <source>
        <dbReference type="ARBA" id="ARBA00022692"/>
    </source>
</evidence>
<dbReference type="Pfam" id="PF03062">
    <property type="entry name" value="MBOAT"/>
    <property type="match status" value="1"/>
</dbReference>
<reference evidence="7" key="2">
    <citation type="submission" date="2023-04" db="EMBL/GenBank/DDBJ databases">
        <authorList>
            <person name="Bu L."/>
            <person name="Lu L."/>
            <person name="Laidemitt M.R."/>
            <person name="Zhang S.M."/>
            <person name="Mutuku M."/>
            <person name="Mkoji G."/>
            <person name="Steinauer M."/>
            <person name="Loker E.S."/>
        </authorList>
    </citation>
    <scope>NUCLEOTIDE SEQUENCE</scope>
    <source>
        <strain evidence="7">KasaAsao</strain>
        <tissue evidence="7">Whole Snail</tissue>
    </source>
</reference>
<comment type="subcellular location">
    <subcellularLocation>
        <location evidence="1">Membrane</location>
        <topology evidence="1">Multi-pass membrane protein</topology>
    </subcellularLocation>
</comment>
<accession>A0AAD8BA71</accession>
<evidence type="ECO:0000313" key="7">
    <source>
        <dbReference type="EMBL" id="KAK0050771.1"/>
    </source>
</evidence>
<feature type="transmembrane region" description="Helical" evidence="6">
    <location>
        <begin position="448"/>
        <end position="472"/>
    </location>
</feature>
<protein>
    <submittedName>
        <fullName evidence="7">Protein-cysteine N-palmitoyltransferase HHAT-like isoform X1</fullName>
    </submittedName>
</protein>
<feature type="transmembrane region" description="Helical" evidence="6">
    <location>
        <begin position="137"/>
        <end position="155"/>
    </location>
</feature>
<keyword evidence="4 6" id="KW-0472">Membrane</keyword>
<evidence type="ECO:0000256" key="6">
    <source>
        <dbReference type="SAM" id="Phobius"/>
    </source>
</evidence>
<keyword evidence="3 6" id="KW-1133">Transmembrane helix</keyword>
<dbReference type="InterPro" id="IPR004299">
    <property type="entry name" value="MBOAT_fam"/>
</dbReference>
<dbReference type="InterPro" id="IPR051085">
    <property type="entry name" value="MB_O-acyltransferase"/>
</dbReference>
<dbReference type="Proteomes" id="UP001233172">
    <property type="component" value="Unassembled WGS sequence"/>
</dbReference>
<sequence length="565" mass="66724">MYLNVLPKWERITYWIIFITSIAYGLYRLHVEGDKYKESFYYLVPGWPWLNREQDISDSEFSLYRDEIQLLILVNTIHIILSQMCYFLSVQVKVRICILSVYDILVINYFFGVRPFLLLLAKCILMYSISRLGHIRLVWLAFLALMLSDISSLTSYYKWKYLDKSSIYPYTIASGFFELSLLSFALDKIHWRTTHHPRNNVTSDNLQTQELSSGVGNDEEGEPNFLDLVFYVFHLPKFNHGPFYPFKKFHFEVMSCFKAATYTVNIWDIVQKLIRFMLWGIFVEFQFHYFYYSQLGFSEDILEQMSLPAVMAAGYWQGQMFMVKYVCYYGISGQLLRFDGVIPFSNPRCISWVYSYTDMWRYFDVGLYEFVKMYIYIPIGGSKSGYAGQLVSSAISFFFIFMWHGFYLNLFYWCLGNFITVSLERLGQEFMKHSALGIQLQSKLSPAWQLRLHAIVLAPVYVVSCWGIFFFFFDIDVTLVIIKKMTASWLNMFLEMVVITSAMHNALDISMRKQAEKEIQRQNNSDLRATWTFVSCMLVFRELLSSSLFIWLLEVRKIGQELQEI</sequence>
<dbReference type="PANTHER" id="PTHR13285">
    <property type="entry name" value="ACYLTRANSFERASE"/>
    <property type="match status" value="1"/>
</dbReference>
<evidence type="ECO:0000256" key="5">
    <source>
        <dbReference type="ARBA" id="ARBA00038268"/>
    </source>
</evidence>
<gene>
    <name evidence="7" type="ORF">Bpfe_019895</name>
</gene>
<evidence type="ECO:0000313" key="8">
    <source>
        <dbReference type="Proteomes" id="UP001233172"/>
    </source>
</evidence>
<dbReference type="GO" id="GO:0016409">
    <property type="term" value="F:palmitoyltransferase activity"/>
    <property type="evidence" value="ECO:0007669"/>
    <property type="project" value="TreeGrafter"/>
</dbReference>
<feature type="transmembrane region" description="Helical" evidence="6">
    <location>
        <begin position="492"/>
        <end position="510"/>
    </location>
</feature>
<dbReference type="GO" id="GO:0005783">
    <property type="term" value="C:endoplasmic reticulum"/>
    <property type="evidence" value="ECO:0007669"/>
    <property type="project" value="TreeGrafter"/>
</dbReference>
<dbReference type="GO" id="GO:0016020">
    <property type="term" value="C:membrane"/>
    <property type="evidence" value="ECO:0007669"/>
    <property type="project" value="UniProtKB-SubCell"/>
</dbReference>
<dbReference type="AlphaFoldDB" id="A0AAD8BA71"/>
<comment type="caution">
    <text evidence="7">The sequence shown here is derived from an EMBL/GenBank/DDBJ whole genome shotgun (WGS) entry which is preliminary data.</text>
</comment>
<evidence type="ECO:0000256" key="4">
    <source>
        <dbReference type="ARBA" id="ARBA00023136"/>
    </source>
</evidence>
<name>A0AAD8BA71_BIOPF</name>
<feature type="transmembrane region" description="Helical" evidence="6">
    <location>
        <begin position="70"/>
        <end position="89"/>
    </location>
</feature>
<organism evidence="7 8">
    <name type="scientific">Biomphalaria pfeifferi</name>
    <name type="common">Bloodfluke planorb</name>
    <name type="synonym">Freshwater snail</name>
    <dbReference type="NCBI Taxonomy" id="112525"/>
    <lineage>
        <taxon>Eukaryota</taxon>
        <taxon>Metazoa</taxon>
        <taxon>Spiralia</taxon>
        <taxon>Lophotrochozoa</taxon>
        <taxon>Mollusca</taxon>
        <taxon>Gastropoda</taxon>
        <taxon>Heterobranchia</taxon>
        <taxon>Euthyneura</taxon>
        <taxon>Panpulmonata</taxon>
        <taxon>Hygrophila</taxon>
        <taxon>Lymnaeoidea</taxon>
        <taxon>Planorbidae</taxon>
        <taxon>Biomphalaria</taxon>
    </lineage>
</organism>
<feature type="transmembrane region" description="Helical" evidence="6">
    <location>
        <begin position="12"/>
        <end position="29"/>
    </location>
</feature>
<evidence type="ECO:0000256" key="1">
    <source>
        <dbReference type="ARBA" id="ARBA00004141"/>
    </source>
</evidence>
<dbReference type="EMBL" id="JASAOG010000111">
    <property type="protein sequence ID" value="KAK0050771.1"/>
    <property type="molecule type" value="Genomic_DNA"/>
</dbReference>
<reference evidence="7" key="1">
    <citation type="journal article" date="2023" name="PLoS Negl. Trop. Dis.">
        <title>A genome sequence for Biomphalaria pfeifferi, the major vector snail for the human-infecting parasite Schistosoma mansoni.</title>
        <authorList>
            <person name="Bu L."/>
            <person name="Lu L."/>
            <person name="Laidemitt M.R."/>
            <person name="Zhang S.M."/>
            <person name="Mutuku M."/>
            <person name="Mkoji G."/>
            <person name="Steinauer M."/>
            <person name="Loker E.S."/>
        </authorList>
    </citation>
    <scope>NUCLEOTIDE SEQUENCE</scope>
    <source>
        <strain evidence="7">KasaAsao</strain>
    </source>
</reference>